<evidence type="ECO:0000313" key="1">
    <source>
        <dbReference type="EMBL" id="KAH0900977.1"/>
    </source>
</evidence>
<sequence>MPLFVPSIPPGFAPPAGLIAPEVFEQIQLYMNCIDPEERRIREANVDVAPETVESFSHTELQRRHSNNRSLLAIEMEQGPVSETRFNISHMSGMMNDRSLVSQLRLGTMVGAEVRRGNGLHGRVEESVMRRVAKRRCQRM</sequence>
<reference evidence="1 2" key="1">
    <citation type="submission" date="2021-05" db="EMBL/GenBank/DDBJ databases">
        <title>Genome Assembly of Synthetic Allotetraploid Brassica napus Reveals Homoeologous Exchanges between Subgenomes.</title>
        <authorList>
            <person name="Davis J.T."/>
        </authorList>
    </citation>
    <scope>NUCLEOTIDE SEQUENCE [LARGE SCALE GENOMIC DNA]</scope>
    <source>
        <strain evidence="2">cv. Da-Ae</strain>
        <tissue evidence="1">Seedling</tissue>
    </source>
</reference>
<dbReference type="Proteomes" id="UP000824890">
    <property type="component" value="Unassembled WGS sequence"/>
</dbReference>
<evidence type="ECO:0000313" key="2">
    <source>
        <dbReference type="Proteomes" id="UP000824890"/>
    </source>
</evidence>
<keyword evidence="2" id="KW-1185">Reference proteome</keyword>
<proteinExistence type="predicted"/>
<protein>
    <submittedName>
        <fullName evidence="1">Uncharacterized protein</fullName>
    </submittedName>
</protein>
<name>A0ABQ8B868_BRANA</name>
<comment type="caution">
    <text evidence="1">The sequence shown here is derived from an EMBL/GenBank/DDBJ whole genome shotgun (WGS) entry which is preliminary data.</text>
</comment>
<gene>
    <name evidence="1" type="ORF">HID58_040480</name>
</gene>
<organism evidence="1 2">
    <name type="scientific">Brassica napus</name>
    <name type="common">Rape</name>
    <dbReference type="NCBI Taxonomy" id="3708"/>
    <lineage>
        <taxon>Eukaryota</taxon>
        <taxon>Viridiplantae</taxon>
        <taxon>Streptophyta</taxon>
        <taxon>Embryophyta</taxon>
        <taxon>Tracheophyta</taxon>
        <taxon>Spermatophyta</taxon>
        <taxon>Magnoliopsida</taxon>
        <taxon>eudicotyledons</taxon>
        <taxon>Gunneridae</taxon>
        <taxon>Pentapetalae</taxon>
        <taxon>rosids</taxon>
        <taxon>malvids</taxon>
        <taxon>Brassicales</taxon>
        <taxon>Brassicaceae</taxon>
        <taxon>Brassiceae</taxon>
        <taxon>Brassica</taxon>
    </lineage>
</organism>
<accession>A0ABQ8B868</accession>
<dbReference type="EMBL" id="JAGKQM010000011">
    <property type="protein sequence ID" value="KAH0900977.1"/>
    <property type="molecule type" value="Genomic_DNA"/>
</dbReference>